<evidence type="ECO:0000256" key="3">
    <source>
        <dbReference type="ARBA" id="ARBA00022471"/>
    </source>
</evidence>
<proteinExistence type="inferred from homology"/>
<feature type="signal peptide" evidence="6">
    <location>
        <begin position="1"/>
        <end position="23"/>
    </location>
</feature>
<evidence type="ECO:0000313" key="8">
    <source>
        <dbReference type="Proteomes" id="UP001443914"/>
    </source>
</evidence>
<comment type="similarity">
    <text evidence="2 6">Belongs to the plant self-incompatibility (S1) protein family.</text>
</comment>
<dbReference type="InterPro" id="IPR010264">
    <property type="entry name" value="Self-incomp_S1"/>
</dbReference>
<evidence type="ECO:0000313" key="7">
    <source>
        <dbReference type="EMBL" id="KAK9699454.1"/>
    </source>
</evidence>
<dbReference type="GO" id="GO:0060320">
    <property type="term" value="P:rejection of self pollen"/>
    <property type="evidence" value="ECO:0007669"/>
    <property type="project" value="UniProtKB-KW"/>
</dbReference>
<evidence type="ECO:0000256" key="5">
    <source>
        <dbReference type="ARBA" id="ARBA00022729"/>
    </source>
</evidence>
<dbReference type="Pfam" id="PF05938">
    <property type="entry name" value="Self-incomp_S1"/>
    <property type="match status" value="1"/>
</dbReference>
<feature type="chain" id="PRO_5043089312" description="S-protein homolog" evidence="6">
    <location>
        <begin position="24"/>
        <end position="140"/>
    </location>
</feature>
<comment type="caution">
    <text evidence="7">The sequence shown here is derived from an EMBL/GenBank/DDBJ whole genome shotgun (WGS) entry which is preliminary data.</text>
</comment>
<keyword evidence="4 6" id="KW-0964">Secreted</keyword>
<dbReference type="AlphaFoldDB" id="A0AAW1JA83"/>
<dbReference type="PANTHER" id="PTHR31232">
    <property type="match status" value="1"/>
</dbReference>
<reference evidence="7" key="1">
    <citation type="submission" date="2024-03" db="EMBL/GenBank/DDBJ databases">
        <title>WGS assembly of Saponaria officinalis var. Norfolk2.</title>
        <authorList>
            <person name="Jenkins J."/>
            <person name="Shu S."/>
            <person name="Grimwood J."/>
            <person name="Barry K."/>
            <person name="Goodstein D."/>
            <person name="Schmutz J."/>
            <person name="Leebens-Mack J."/>
            <person name="Osbourn A."/>
        </authorList>
    </citation>
    <scope>NUCLEOTIDE SEQUENCE [LARGE SCALE GENOMIC DNA]</scope>
    <source>
        <strain evidence="7">JIC</strain>
    </source>
</reference>
<gene>
    <name evidence="7" type="ORF">RND81_08G174600</name>
</gene>
<evidence type="ECO:0000256" key="2">
    <source>
        <dbReference type="ARBA" id="ARBA00005581"/>
    </source>
</evidence>
<dbReference type="Proteomes" id="UP001443914">
    <property type="component" value="Unassembled WGS sequence"/>
</dbReference>
<evidence type="ECO:0000256" key="4">
    <source>
        <dbReference type="ARBA" id="ARBA00022525"/>
    </source>
</evidence>
<dbReference type="PANTHER" id="PTHR31232:SF43">
    <property type="entry name" value="S-PROTEIN HOMOLOG 29-RELATED"/>
    <property type="match status" value="1"/>
</dbReference>
<keyword evidence="8" id="KW-1185">Reference proteome</keyword>
<evidence type="ECO:0000256" key="6">
    <source>
        <dbReference type="RuleBase" id="RU367044"/>
    </source>
</evidence>
<keyword evidence="5 6" id="KW-0732">Signal</keyword>
<sequence>MYKFALAFVLAVTLLVEFRESSADYINGKVLVTINNTLSNNKKLIVHCKNKDDDLGTVDIAPRHAYQFYANKSSRENTSYNCDFTFDNKLHWFHVYDQNIDSSFCRKVCYYEADENRICRYLSFMKNDMRYRQCFKWNRY</sequence>
<evidence type="ECO:0000256" key="1">
    <source>
        <dbReference type="ARBA" id="ARBA00004613"/>
    </source>
</evidence>
<dbReference type="EMBL" id="JBDFQZ010000008">
    <property type="protein sequence ID" value="KAK9699454.1"/>
    <property type="molecule type" value="Genomic_DNA"/>
</dbReference>
<keyword evidence="3 6" id="KW-0713">Self-incompatibility</keyword>
<name>A0AAW1JA83_SAPOF</name>
<comment type="subcellular location">
    <subcellularLocation>
        <location evidence="1 6">Secreted</location>
    </subcellularLocation>
</comment>
<protein>
    <recommendedName>
        <fullName evidence="6">S-protein homolog</fullName>
    </recommendedName>
</protein>
<accession>A0AAW1JA83</accession>
<organism evidence="7 8">
    <name type="scientific">Saponaria officinalis</name>
    <name type="common">Common soapwort</name>
    <name type="synonym">Lychnis saponaria</name>
    <dbReference type="NCBI Taxonomy" id="3572"/>
    <lineage>
        <taxon>Eukaryota</taxon>
        <taxon>Viridiplantae</taxon>
        <taxon>Streptophyta</taxon>
        <taxon>Embryophyta</taxon>
        <taxon>Tracheophyta</taxon>
        <taxon>Spermatophyta</taxon>
        <taxon>Magnoliopsida</taxon>
        <taxon>eudicotyledons</taxon>
        <taxon>Gunneridae</taxon>
        <taxon>Pentapetalae</taxon>
        <taxon>Caryophyllales</taxon>
        <taxon>Caryophyllaceae</taxon>
        <taxon>Caryophylleae</taxon>
        <taxon>Saponaria</taxon>
    </lineage>
</organism>
<dbReference type="GO" id="GO:0005576">
    <property type="term" value="C:extracellular region"/>
    <property type="evidence" value="ECO:0007669"/>
    <property type="project" value="UniProtKB-SubCell"/>
</dbReference>